<dbReference type="Proteomes" id="UP000030351">
    <property type="component" value="Unassembled WGS sequence"/>
</dbReference>
<evidence type="ECO:0008006" key="3">
    <source>
        <dbReference type="Google" id="ProtNLM"/>
    </source>
</evidence>
<comment type="caution">
    <text evidence="1">The sequence shown here is derived from an EMBL/GenBank/DDBJ whole genome shotgun (WGS) entry which is preliminary data.</text>
</comment>
<organism evidence="1 2">
    <name type="scientific">Erwinia typographi</name>
    <dbReference type="NCBI Taxonomy" id="371042"/>
    <lineage>
        <taxon>Bacteria</taxon>
        <taxon>Pseudomonadati</taxon>
        <taxon>Pseudomonadota</taxon>
        <taxon>Gammaproteobacteria</taxon>
        <taxon>Enterobacterales</taxon>
        <taxon>Erwiniaceae</taxon>
        <taxon>Erwinia</taxon>
    </lineage>
</organism>
<evidence type="ECO:0000313" key="2">
    <source>
        <dbReference type="Proteomes" id="UP000030351"/>
    </source>
</evidence>
<proteinExistence type="predicted"/>
<name>A0A0A4A055_9GAMM</name>
<sequence>MSQHLAHQVIFRPASEKPTAEMAGKNALVYNLCDGWHEGTIHVFEDDGEVWHVGIYAWGMEEFAPNSFYIAWALLPDNDDIDKHFAEEKHKITR</sequence>
<dbReference type="AlphaFoldDB" id="A0A0A4A055"/>
<keyword evidence="2" id="KW-1185">Reference proteome</keyword>
<accession>A0A0A4A055</accession>
<gene>
    <name evidence="1" type="ORF">NG99_16945</name>
</gene>
<dbReference type="EMBL" id="JRUQ01000048">
    <property type="protein sequence ID" value="KGT91253.1"/>
    <property type="molecule type" value="Genomic_DNA"/>
</dbReference>
<dbReference type="RefSeq" id="WP_034895498.1">
    <property type="nucleotide sequence ID" value="NZ_JRUQ01000048.1"/>
</dbReference>
<evidence type="ECO:0000313" key="1">
    <source>
        <dbReference type="EMBL" id="KGT91253.1"/>
    </source>
</evidence>
<reference evidence="1 2" key="1">
    <citation type="submission" date="2014-10" db="EMBL/GenBank/DDBJ databases">
        <title>Genome sequence of Erwinia typographi M043b.</title>
        <authorList>
            <person name="Chan K.-G."/>
            <person name="Tan W.-S."/>
        </authorList>
    </citation>
    <scope>NUCLEOTIDE SEQUENCE [LARGE SCALE GENOMIC DNA]</scope>
    <source>
        <strain evidence="1 2">M043b</strain>
    </source>
</reference>
<protein>
    <recommendedName>
        <fullName evidence="3">DUF551 domain-containing protein</fullName>
    </recommendedName>
</protein>